<organism evidence="1 2">
    <name type="scientific">Tigriopus californicus</name>
    <name type="common">Marine copepod</name>
    <dbReference type="NCBI Taxonomy" id="6832"/>
    <lineage>
        <taxon>Eukaryota</taxon>
        <taxon>Metazoa</taxon>
        <taxon>Ecdysozoa</taxon>
        <taxon>Arthropoda</taxon>
        <taxon>Crustacea</taxon>
        <taxon>Multicrustacea</taxon>
        <taxon>Hexanauplia</taxon>
        <taxon>Copepoda</taxon>
        <taxon>Harpacticoida</taxon>
        <taxon>Harpacticidae</taxon>
        <taxon>Tigriopus</taxon>
    </lineage>
</organism>
<feature type="non-terminal residue" evidence="1">
    <location>
        <position position="1"/>
    </location>
</feature>
<dbReference type="Proteomes" id="UP000318571">
    <property type="component" value="Chromosome 12"/>
</dbReference>
<name>A0A553PS27_TIGCA</name>
<feature type="non-terminal residue" evidence="1">
    <location>
        <position position="510"/>
    </location>
</feature>
<dbReference type="PANTHER" id="PTHR47331">
    <property type="entry name" value="PHD-TYPE DOMAIN-CONTAINING PROTEIN"/>
    <property type="match status" value="1"/>
</dbReference>
<evidence type="ECO:0000313" key="1">
    <source>
        <dbReference type="EMBL" id="TRY80472.1"/>
    </source>
</evidence>
<accession>A0A553PS27</accession>
<reference evidence="1 2" key="1">
    <citation type="journal article" date="2018" name="Nat. Ecol. Evol.">
        <title>Genomic signatures of mitonuclear coevolution across populations of Tigriopus californicus.</title>
        <authorList>
            <person name="Barreto F.S."/>
            <person name="Watson E.T."/>
            <person name="Lima T.G."/>
            <person name="Willett C.S."/>
            <person name="Edmands S."/>
            <person name="Li W."/>
            <person name="Burton R.S."/>
        </authorList>
    </citation>
    <scope>NUCLEOTIDE SEQUENCE [LARGE SCALE GENOMIC DNA]</scope>
    <source>
        <strain evidence="1 2">San Diego</strain>
    </source>
</reference>
<evidence type="ECO:0008006" key="3">
    <source>
        <dbReference type="Google" id="ProtNLM"/>
    </source>
</evidence>
<dbReference type="AlphaFoldDB" id="A0A553PS27"/>
<evidence type="ECO:0000313" key="2">
    <source>
        <dbReference type="Proteomes" id="UP000318571"/>
    </source>
</evidence>
<gene>
    <name evidence="1" type="ORF">TCAL_13355</name>
</gene>
<protein>
    <recommendedName>
        <fullName evidence="3">Integrase zinc-binding domain-containing protein</fullName>
    </recommendedName>
</protein>
<proteinExistence type="predicted"/>
<comment type="caution">
    <text evidence="1">The sequence shown here is derived from an EMBL/GenBank/DDBJ whole genome shotgun (WGS) entry which is preliminary data.</text>
</comment>
<dbReference type="STRING" id="6832.A0A553PS27"/>
<dbReference type="PANTHER" id="PTHR47331:SF5">
    <property type="entry name" value="RIBONUCLEASE H"/>
    <property type="match status" value="1"/>
</dbReference>
<keyword evidence="2" id="KW-1185">Reference proteome</keyword>
<sequence length="510" mass="58108">CNPHEKGSAEQSLNLYDPLDLCAPVTVAGNIQMKELVIQGKGWNETVDQDHDDKQCFSLRDQYALDMIQSNIKKLPNGKGYEVGLPWFPGLDKPKNNRIMAEKRFFGLEKRFGRDPKFHLAYINTIHATLENGRYQGAGTPMEYIARLNSIQGQHQDQGGVHQERTPEQACRPIRPTRPHLSSYNLTQNKNERTTLNPPRKKVGKNVHLFTPPCVPRVEHPEATLQDIIMQGQEETFPEELKALMGGRMLSKSCRLLELSPFTDPLGLLRAHGRLSRAQLGYDQRFPVILCPKHPLTKLIVEESHWRRHHPGVNHGLRLLRQEYWVLRGRQTVLCEVMGMLNSRPLTYESSDPGDCRALTPNHFLLQRSNSSVPPGEYASLNTRDHSRYVQAIVDKGPEFLRKESNLWPSEHRIGTNEEEKREKFKEAISNAALLGEGADLLDTMVEELGSEDEDSFQKNSEALTRSYPLPKTSRMKDLSLFIDARGVMRAKGWLSRAQLDSNQKHPIIL</sequence>
<dbReference type="EMBL" id="VCGU01000001">
    <property type="protein sequence ID" value="TRY80472.1"/>
    <property type="molecule type" value="Genomic_DNA"/>
</dbReference>